<dbReference type="EMBL" id="FNSC01000001">
    <property type="protein sequence ID" value="SEE40936.1"/>
    <property type="molecule type" value="Genomic_DNA"/>
</dbReference>
<sequence>MSSRMLAIVLSTLLAITLPLFSAATQAADAATSLLKLHQLRLAAQKSLSDFYMFNGMEGDQRYARMINDSVSEVNSHLNALTDMPGEGAKALRSQLDQQWKGYEIDLNNLINALKSQGYTDLQPVADLAARNQQLMTLSQELYTKIQQEGSYSVPALTQRSREQSMLMQGIAVDYASRSASVGATFMGGGDARPIEELVSEFASKMATLEKDPKNSPQLKQSWEGVATKWRYIEKSLINYNENSVPFLVNKYSNTIIQGIEQISGQYATANL</sequence>
<dbReference type="AlphaFoldDB" id="A0A1H5IL27"/>
<protein>
    <recommendedName>
        <fullName evidence="4">Type IV pili methyl-accepting chemotaxis transducer N-term</fullName>
    </recommendedName>
</protein>
<dbReference type="OrthoDB" id="6358391at2"/>
<proteinExistence type="predicted"/>
<feature type="signal peptide" evidence="1">
    <location>
        <begin position="1"/>
        <end position="27"/>
    </location>
</feature>
<feature type="chain" id="PRO_5017316392" description="Type IV pili methyl-accepting chemotaxis transducer N-term" evidence="1">
    <location>
        <begin position="28"/>
        <end position="272"/>
    </location>
</feature>
<keyword evidence="3" id="KW-1185">Reference proteome</keyword>
<gene>
    <name evidence="2" type="ORF">SAMN05421553_4724</name>
</gene>
<keyword evidence="1" id="KW-0732">Signal</keyword>
<evidence type="ECO:0008006" key="4">
    <source>
        <dbReference type="Google" id="ProtNLM"/>
    </source>
</evidence>
<name>A0A1H5IL27_PSEAG</name>
<organism evidence="2 3">
    <name type="scientific">Pseudomonas anguilliseptica</name>
    <dbReference type="NCBI Taxonomy" id="53406"/>
    <lineage>
        <taxon>Bacteria</taxon>
        <taxon>Pseudomonadati</taxon>
        <taxon>Pseudomonadota</taxon>
        <taxon>Gammaproteobacteria</taxon>
        <taxon>Pseudomonadales</taxon>
        <taxon>Pseudomonadaceae</taxon>
        <taxon>Pseudomonas</taxon>
    </lineage>
</organism>
<accession>A0A1H5IL27</accession>
<evidence type="ECO:0000313" key="2">
    <source>
        <dbReference type="EMBL" id="SEE40936.1"/>
    </source>
</evidence>
<dbReference type="RefSeq" id="WP_090387356.1">
    <property type="nucleotide sequence ID" value="NZ_CP156749.1"/>
</dbReference>
<evidence type="ECO:0000256" key="1">
    <source>
        <dbReference type="SAM" id="SignalP"/>
    </source>
</evidence>
<dbReference type="Proteomes" id="UP000242849">
    <property type="component" value="Unassembled WGS sequence"/>
</dbReference>
<reference evidence="3" key="1">
    <citation type="submission" date="2016-10" db="EMBL/GenBank/DDBJ databases">
        <authorList>
            <person name="Varghese N."/>
            <person name="Submissions S."/>
        </authorList>
    </citation>
    <scope>NUCLEOTIDE SEQUENCE [LARGE SCALE GENOMIC DNA]</scope>
    <source>
        <strain evidence="3">DSM 12111</strain>
    </source>
</reference>
<evidence type="ECO:0000313" key="3">
    <source>
        <dbReference type="Proteomes" id="UP000242849"/>
    </source>
</evidence>